<keyword evidence="2" id="KW-1185">Reference proteome</keyword>
<organism evidence="1 2">
    <name type="scientific">Diaphorobacter nitroreducens</name>
    <dbReference type="NCBI Taxonomy" id="164759"/>
    <lineage>
        <taxon>Bacteria</taxon>
        <taxon>Pseudomonadati</taxon>
        <taxon>Pseudomonadota</taxon>
        <taxon>Betaproteobacteria</taxon>
        <taxon>Burkholderiales</taxon>
        <taxon>Comamonadaceae</taxon>
        <taxon>Diaphorobacter</taxon>
    </lineage>
</organism>
<reference evidence="1 2" key="1">
    <citation type="submission" date="2018-11" db="EMBL/GenBank/DDBJ databases">
        <title>Genomic Encyclopedia of Type Strains, Phase IV (KMG-IV): sequencing the most valuable type-strain genomes for metagenomic binning, comparative biology and taxonomic classification.</title>
        <authorList>
            <person name="Goeker M."/>
        </authorList>
    </citation>
    <scope>NUCLEOTIDE SEQUENCE [LARGE SCALE GENOMIC DNA]</scope>
    <source>
        <strain evidence="1 2">DSM 15985</strain>
    </source>
</reference>
<accession>A0AAX1WQV0</accession>
<protein>
    <submittedName>
        <fullName evidence="1">Abortive infection bacteriophage resistance protein</fullName>
    </submittedName>
</protein>
<gene>
    <name evidence="1" type="ORF">EDC60_3145</name>
</gene>
<dbReference type="RefSeq" id="WP_123676660.1">
    <property type="nucleotide sequence ID" value="NZ_RJVL01000008.1"/>
</dbReference>
<dbReference type="InterPro" id="IPR011664">
    <property type="entry name" value="Abi_system_AbiD/AbiF-like"/>
</dbReference>
<dbReference type="Pfam" id="PF07751">
    <property type="entry name" value="Abi_2"/>
    <property type="match status" value="1"/>
</dbReference>
<proteinExistence type="predicted"/>
<name>A0AAX1WQV0_9BURK</name>
<dbReference type="InterPro" id="IPR017034">
    <property type="entry name" value="Abi_system_AbiD/AbiF"/>
</dbReference>
<evidence type="ECO:0000313" key="1">
    <source>
        <dbReference type="EMBL" id="ROR39650.1"/>
    </source>
</evidence>
<dbReference type="AlphaFoldDB" id="A0AAX1WQV0"/>
<comment type="caution">
    <text evidence="1">The sequence shown here is derived from an EMBL/GenBank/DDBJ whole genome shotgun (WGS) entry which is preliminary data.</text>
</comment>
<dbReference type="PIRSF" id="PIRSF034934">
    <property type="entry name" value="AbiF_AbiD"/>
    <property type="match status" value="1"/>
</dbReference>
<evidence type="ECO:0000313" key="2">
    <source>
        <dbReference type="Proteomes" id="UP000271868"/>
    </source>
</evidence>
<dbReference type="Proteomes" id="UP000271868">
    <property type="component" value="Unassembled WGS sequence"/>
</dbReference>
<sequence length="302" mass="35680">MKFNKPPLTHEQQLDQLIQRGLTCADRAEALHYLGHLNYYRLGAYWLPFEADHTSHTFKPGTCFADVLNLYVFDRELRLLVLDAIERVEVSVRTGWAYTLAHRYGPHAHLNANLFKKPARNWDYSQQSQKLETEARKSHETFLQHHYQKYDEPLPPLWAVVEIMTLGQLSKWYGNLRHGADRNAVAHRYDMDETNLTSFLHHLSVIRNFCAHHSRLWNREFTFTFRLPSHRPPALVASLNQQDSRRLYNTLTVLAWLLDGISPQHHWKQRLKSLLVQHTIDLKRMGFPADWEQRTIWQESTP</sequence>
<dbReference type="EMBL" id="RJVL01000008">
    <property type="protein sequence ID" value="ROR39650.1"/>
    <property type="molecule type" value="Genomic_DNA"/>
</dbReference>